<proteinExistence type="predicted"/>
<gene>
    <name evidence="3" type="ORF">WA1_44595</name>
</gene>
<evidence type="ECO:0000256" key="1">
    <source>
        <dbReference type="SAM" id="MobiDB-lite"/>
    </source>
</evidence>
<dbReference type="RefSeq" id="WP_017744798.1">
    <property type="nucleotide sequence ID" value="NZ_KQ976354.1"/>
</dbReference>
<keyword evidence="2" id="KW-1133">Transmembrane helix</keyword>
<dbReference type="Proteomes" id="UP000076925">
    <property type="component" value="Unassembled WGS sequence"/>
</dbReference>
<feature type="region of interest" description="Disordered" evidence="1">
    <location>
        <begin position="196"/>
        <end position="227"/>
    </location>
</feature>
<evidence type="ECO:0000313" key="4">
    <source>
        <dbReference type="Proteomes" id="UP000076925"/>
    </source>
</evidence>
<sequence>MSIARKSGVSATGSLSQSAVKSAKKRPNGNQKKLSTHQEVALRAKQFRANPTPESSKQRRHSSQNPLPPLQRAAINPFSPQKTSFPRTEVNKPKVRNIPVMPSAQAFPLWLFRLYAIHRYSSIAAFLLVIVTLVVYGLTVYSQELWSQSYRKLQNLNRQERQLMTTNGVLKSNMAKQAQKQPEKLLSPTPERMIFVNPAPVTSTPPSTDSKTPISEIQQETLNPTGY</sequence>
<feature type="compositionally biased region" description="Low complexity" evidence="1">
    <location>
        <begin position="200"/>
        <end position="215"/>
    </location>
</feature>
<evidence type="ECO:0000313" key="3">
    <source>
        <dbReference type="EMBL" id="KYC36758.1"/>
    </source>
</evidence>
<comment type="caution">
    <text evidence="3">The sequence shown here is derived from an EMBL/GenBank/DDBJ whole genome shotgun (WGS) entry which is preliminary data.</text>
</comment>
<feature type="compositionally biased region" description="Polar residues" evidence="1">
    <location>
        <begin position="9"/>
        <end position="20"/>
    </location>
</feature>
<keyword evidence="2" id="KW-0812">Transmembrane</keyword>
<accession>A0A139WWE5</accession>
<organism evidence="3 4">
    <name type="scientific">Scytonema hofmannii PCC 7110</name>
    <dbReference type="NCBI Taxonomy" id="128403"/>
    <lineage>
        <taxon>Bacteria</taxon>
        <taxon>Bacillati</taxon>
        <taxon>Cyanobacteriota</taxon>
        <taxon>Cyanophyceae</taxon>
        <taxon>Nostocales</taxon>
        <taxon>Scytonemataceae</taxon>
        <taxon>Scytonema</taxon>
    </lineage>
</organism>
<dbReference type="STRING" id="128403.WA1_44595"/>
<protein>
    <recommendedName>
        <fullName evidence="5">Cell division protein FtsL</fullName>
    </recommendedName>
</protein>
<reference evidence="3 4" key="1">
    <citation type="journal article" date="2013" name="Genome Biol. Evol.">
        <title>Genomes of Stigonematalean cyanobacteria (subsection V) and the evolution of oxygenic photosynthesis from prokaryotes to plastids.</title>
        <authorList>
            <person name="Dagan T."/>
            <person name="Roettger M."/>
            <person name="Stucken K."/>
            <person name="Landan G."/>
            <person name="Koch R."/>
            <person name="Major P."/>
            <person name="Gould S.B."/>
            <person name="Goremykin V.V."/>
            <person name="Rippka R."/>
            <person name="Tandeau de Marsac N."/>
            <person name="Gugger M."/>
            <person name="Lockhart P.J."/>
            <person name="Allen J.F."/>
            <person name="Brune I."/>
            <person name="Maus I."/>
            <person name="Puhler A."/>
            <person name="Martin W.F."/>
        </authorList>
    </citation>
    <scope>NUCLEOTIDE SEQUENCE [LARGE SCALE GENOMIC DNA]</scope>
    <source>
        <strain evidence="3 4">PCC 7110</strain>
    </source>
</reference>
<name>A0A139WWE5_9CYAN</name>
<feature type="compositionally biased region" description="Polar residues" evidence="1">
    <location>
        <begin position="216"/>
        <end position="227"/>
    </location>
</feature>
<evidence type="ECO:0008006" key="5">
    <source>
        <dbReference type="Google" id="ProtNLM"/>
    </source>
</evidence>
<keyword evidence="4" id="KW-1185">Reference proteome</keyword>
<evidence type="ECO:0000256" key="2">
    <source>
        <dbReference type="SAM" id="Phobius"/>
    </source>
</evidence>
<feature type="region of interest" description="Disordered" evidence="1">
    <location>
        <begin position="1"/>
        <end position="90"/>
    </location>
</feature>
<feature type="transmembrane region" description="Helical" evidence="2">
    <location>
        <begin position="123"/>
        <end position="142"/>
    </location>
</feature>
<dbReference type="AlphaFoldDB" id="A0A139WWE5"/>
<dbReference type="EMBL" id="ANNX02000047">
    <property type="protein sequence ID" value="KYC36758.1"/>
    <property type="molecule type" value="Genomic_DNA"/>
</dbReference>
<keyword evidence="2" id="KW-0472">Membrane</keyword>
<dbReference type="OrthoDB" id="424231at2"/>